<accession>A0A381W739</accession>
<name>A0A381W739_9ZZZZ</name>
<dbReference type="EMBL" id="UINC01010914">
    <property type="protein sequence ID" value="SVA48366.1"/>
    <property type="molecule type" value="Genomic_DNA"/>
</dbReference>
<evidence type="ECO:0000313" key="1">
    <source>
        <dbReference type="EMBL" id="SVA48366.1"/>
    </source>
</evidence>
<organism evidence="1">
    <name type="scientific">marine metagenome</name>
    <dbReference type="NCBI Taxonomy" id="408172"/>
    <lineage>
        <taxon>unclassified sequences</taxon>
        <taxon>metagenomes</taxon>
        <taxon>ecological metagenomes</taxon>
    </lineage>
</organism>
<sequence>MAEVRIFLPIFITWIMAFIERTLNPSHETAIKDVSVAVDAY</sequence>
<dbReference type="AlphaFoldDB" id="A0A381W739"/>
<protein>
    <submittedName>
        <fullName evidence="1">Uncharacterized protein</fullName>
    </submittedName>
</protein>
<proteinExistence type="predicted"/>
<reference evidence="1" key="1">
    <citation type="submission" date="2018-05" db="EMBL/GenBank/DDBJ databases">
        <authorList>
            <person name="Lanie J.A."/>
            <person name="Ng W.-L."/>
            <person name="Kazmierczak K.M."/>
            <person name="Andrzejewski T.M."/>
            <person name="Davidsen T.M."/>
            <person name="Wayne K.J."/>
            <person name="Tettelin H."/>
            <person name="Glass J.I."/>
            <person name="Rusch D."/>
            <person name="Podicherti R."/>
            <person name="Tsui H.-C.T."/>
            <person name="Winkler M.E."/>
        </authorList>
    </citation>
    <scope>NUCLEOTIDE SEQUENCE</scope>
</reference>
<gene>
    <name evidence="1" type="ORF">METZ01_LOCUS101220</name>
</gene>